<dbReference type="AlphaFoldDB" id="A0A8C5X5R7"/>
<dbReference type="GO" id="GO:0030425">
    <property type="term" value="C:dendrite"/>
    <property type="evidence" value="ECO:0007669"/>
    <property type="project" value="TreeGrafter"/>
</dbReference>
<keyword evidence="1" id="KW-0732">Signal</keyword>
<reference evidence="7" key="2">
    <citation type="submission" date="2025-09" db="UniProtKB">
        <authorList>
            <consortium name="Ensembl"/>
        </authorList>
    </citation>
    <scope>IDENTIFICATION</scope>
</reference>
<dbReference type="GO" id="GO:0043083">
    <property type="term" value="C:synaptic cleft"/>
    <property type="evidence" value="ECO:0007669"/>
    <property type="project" value="TreeGrafter"/>
</dbReference>
<dbReference type="PANTHER" id="PTHR48071:SF5">
    <property type="entry name" value="NEUROTRYPSIN"/>
    <property type="match status" value="1"/>
</dbReference>
<evidence type="ECO:0000313" key="7">
    <source>
        <dbReference type="Ensembl" id="ENSMCSP00000012583.1"/>
    </source>
</evidence>
<dbReference type="FunFam" id="3.10.250.10:FF:000005">
    <property type="entry name" value="Neurotrypsin isoform A"/>
    <property type="match status" value="1"/>
</dbReference>
<evidence type="ECO:0000256" key="2">
    <source>
        <dbReference type="ARBA" id="ARBA00023157"/>
    </source>
</evidence>
<dbReference type="GO" id="GO:0016020">
    <property type="term" value="C:membrane"/>
    <property type="evidence" value="ECO:0007669"/>
    <property type="project" value="InterPro"/>
</dbReference>
<dbReference type="Pfam" id="PF00530">
    <property type="entry name" value="SRCR"/>
    <property type="match status" value="1"/>
</dbReference>
<dbReference type="Ensembl" id="ENSMCST00000012909.1">
    <property type="protein sequence ID" value="ENSMCSP00000012583.1"/>
    <property type="gene ID" value="ENSMCSG00000008906.1"/>
</dbReference>
<evidence type="ECO:0000256" key="4">
    <source>
        <dbReference type="PROSITE-ProRule" id="PRU00196"/>
    </source>
</evidence>
<dbReference type="PROSITE" id="PS50287">
    <property type="entry name" value="SRCR_2"/>
    <property type="match status" value="1"/>
</dbReference>
<evidence type="ECO:0000256" key="1">
    <source>
        <dbReference type="ARBA" id="ARBA00022729"/>
    </source>
</evidence>
<evidence type="ECO:0000313" key="8">
    <source>
        <dbReference type="Proteomes" id="UP000694560"/>
    </source>
</evidence>
<feature type="disulfide bond" evidence="4">
    <location>
        <begin position="79"/>
        <end position="89"/>
    </location>
</feature>
<dbReference type="PRINTS" id="PR00258">
    <property type="entry name" value="SPERACTRCPTR"/>
</dbReference>
<feature type="region of interest" description="Disordered" evidence="5">
    <location>
        <begin position="118"/>
        <end position="142"/>
    </location>
</feature>
<dbReference type="Proteomes" id="UP000694560">
    <property type="component" value="Unplaced"/>
</dbReference>
<keyword evidence="8" id="KW-1185">Reference proteome</keyword>
<dbReference type="PANTHER" id="PTHR48071">
    <property type="entry name" value="SRCR DOMAIN-CONTAINING PROTEIN"/>
    <property type="match status" value="1"/>
</dbReference>
<dbReference type="PROSITE" id="PS00420">
    <property type="entry name" value="SRCR_1"/>
    <property type="match status" value="1"/>
</dbReference>
<feature type="compositionally biased region" description="Basic and acidic residues" evidence="5">
    <location>
        <begin position="126"/>
        <end position="142"/>
    </location>
</feature>
<dbReference type="SUPFAM" id="SSF56487">
    <property type="entry name" value="SRCR-like"/>
    <property type="match status" value="1"/>
</dbReference>
<keyword evidence="3" id="KW-0325">Glycoprotein</keyword>
<accession>A0A8C5X5R7</accession>
<keyword evidence="2 4" id="KW-1015">Disulfide bond</keyword>
<dbReference type="InterPro" id="IPR001190">
    <property type="entry name" value="SRCR"/>
</dbReference>
<feature type="domain" description="SRCR" evidence="6">
    <location>
        <begin position="12"/>
        <end position="110"/>
    </location>
</feature>
<protein>
    <recommendedName>
        <fullName evidence="6">SRCR domain-containing protein</fullName>
    </recommendedName>
</protein>
<organism evidence="7 8">
    <name type="scientific">Malurus cyaneus samueli</name>
    <dbReference type="NCBI Taxonomy" id="2593467"/>
    <lineage>
        <taxon>Eukaryota</taxon>
        <taxon>Metazoa</taxon>
        <taxon>Chordata</taxon>
        <taxon>Craniata</taxon>
        <taxon>Vertebrata</taxon>
        <taxon>Euteleostomi</taxon>
        <taxon>Archelosauria</taxon>
        <taxon>Archosauria</taxon>
        <taxon>Dinosauria</taxon>
        <taxon>Saurischia</taxon>
        <taxon>Theropoda</taxon>
        <taxon>Coelurosauria</taxon>
        <taxon>Aves</taxon>
        <taxon>Neognathae</taxon>
        <taxon>Neoaves</taxon>
        <taxon>Telluraves</taxon>
        <taxon>Australaves</taxon>
        <taxon>Passeriformes</taxon>
        <taxon>Meliphagoidea</taxon>
        <taxon>Maluridae</taxon>
        <taxon>Malurus</taxon>
    </lineage>
</organism>
<reference evidence="7" key="1">
    <citation type="submission" date="2025-08" db="UniProtKB">
        <authorList>
            <consortium name="Ensembl"/>
        </authorList>
    </citation>
    <scope>IDENTIFICATION</scope>
</reference>
<sequence>RTSPRKVKNGALRLASGKGSHEGRLEVYHKGQWGTVCDDGWTELNTQVVCRQLGFNAAMEKESYSEGSSGPIWLDDVICSGKETNLLQCSRREWGKHDCNHQEDVRLICHPENDSHKLSLGQNDTTHTDKESVPMSKDYKLV</sequence>
<dbReference type="OrthoDB" id="536948at2759"/>
<comment type="caution">
    <text evidence="4">Lacks conserved residue(s) required for the propagation of feature annotation.</text>
</comment>
<dbReference type="GO" id="GO:0043195">
    <property type="term" value="C:terminal bouton"/>
    <property type="evidence" value="ECO:0007669"/>
    <property type="project" value="TreeGrafter"/>
</dbReference>
<evidence type="ECO:0000256" key="3">
    <source>
        <dbReference type="ARBA" id="ARBA00023180"/>
    </source>
</evidence>
<dbReference type="Gene3D" id="3.10.250.10">
    <property type="entry name" value="SRCR-like domain"/>
    <property type="match status" value="1"/>
</dbReference>
<dbReference type="SMART" id="SM00202">
    <property type="entry name" value="SR"/>
    <property type="match status" value="1"/>
</dbReference>
<proteinExistence type="predicted"/>
<dbReference type="InterPro" id="IPR036772">
    <property type="entry name" value="SRCR-like_dom_sf"/>
</dbReference>
<evidence type="ECO:0000256" key="5">
    <source>
        <dbReference type="SAM" id="MobiDB-lite"/>
    </source>
</evidence>
<name>A0A8C5X5R7_9PASS</name>
<evidence type="ECO:0000259" key="6">
    <source>
        <dbReference type="PROSITE" id="PS50287"/>
    </source>
</evidence>